<feature type="compositionally biased region" description="Basic and acidic residues" evidence="1">
    <location>
        <begin position="335"/>
        <end position="344"/>
    </location>
</feature>
<feature type="region of interest" description="Disordered" evidence="1">
    <location>
        <begin position="298"/>
        <end position="344"/>
    </location>
</feature>
<name>A0AAN8ZLH9_9MAGN</name>
<feature type="compositionally biased region" description="Polar residues" evidence="1">
    <location>
        <begin position="124"/>
        <end position="137"/>
    </location>
</feature>
<dbReference type="Proteomes" id="UP001370490">
    <property type="component" value="Unassembled WGS sequence"/>
</dbReference>
<feature type="region of interest" description="Disordered" evidence="1">
    <location>
        <begin position="124"/>
        <end position="143"/>
    </location>
</feature>
<dbReference type="PANTHER" id="PTHR34285">
    <property type="entry name" value="OS08G0510800 PROTEIN"/>
    <property type="match status" value="1"/>
</dbReference>
<protein>
    <submittedName>
        <fullName evidence="2">Uncharacterized protein</fullName>
    </submittedName>
</protein>
<accession>A0AAN8ZLH9</accession>
<dbReference type="PANTHER" id="PTHR34285:SF3">
    <property type="entry name" value="OS08G0510800 PROTEIN"/>
    <property type="match status" value="1"/>
</dbReference>
<evidence type="ECO:0000256" key="1">
    <source>
        <dbReference type="SAM" id="MobiDB-lite"/>
    </source>
</evidence>
<evidence type="ECO:0000313" key="3">
    <source>
        <dbReference type="Proteomes" id="UP001370490"/>
    </source>
</evidence>
<reference evidence="2 3" key="1">
    <citation type="submission" date="2023-12" db="EMBL/GenBank/DDBJ databases">
        <title>A high-quality genome assembly for Dillenia turbinata (Dilleniales).</title>
        <authorList>
            <person name="Chanderbali A."/>
        </authorList>
    </citation>
    <scope>NUCLEOTIDE SEQUENCE [LARGE SCALE GENOMIC DNA]</scope>
    <source>
        <strain evidence="2">LSX21</strain>
        <tissue evidence="2">Leaf</tissue>
    </source>
</reference>
<organism evidence="2 3">
    <name type="scientific">Dillenia turbinata</name>
    <dbReference type="NCBI Taxonomy" id="194707"/>
    <lineage>
        <taxon>Eukaryota</taxon>
        <taxon>Viridiplantae</taxon>
        <taxon>Streptophyta</taxon>
        <taxon>Embryophyta</taxon>
        <taxon>Tracheophyta</taxon>
        <taxon>Spermatophyta</taxon>
        <taxon>Magnoliopsida</taxon>
        <taxon>eudicotyledons</taxon>
        <taxon>Gunneridae</taxon>
        <taxon>Pentapetalae</taxon>
        <taxon>Dilleniales</taxon>
        <taxon>Dilleniaceae</taxon>
        <taxon>Dillenia</taxon>
    </lineage>
</organism>
<comment type="caution">
    <text evidence="2">The sequence shown here is derived from an EMBL/GenBank/DDBJ whole genome shotgun (WGS) entry which is preliminary data.</text>
</comment>
<sequence>MKSSLKFREEQKPLFRAKVPLNILGFPFQSGVVAGESKELSLNLSTLLSSGPSIKLSYRPNDAFNPFSLVVKTGIGPYGSPSQSHLLMSAEFNLLGRNGNQNPTFLLHFRPRLGDFSIKKKQSSPSMFAKNSSSSPENGVVSDDDSSIEVVESPIGNNGFLKEDRVLDRFSVLPLGKHWENLLAGVEVGARTALPVRNTAVLSFRWGLRFPGEELKRNPTAAISFNKIPLLVMNKIKIEHVAKDDSREIVKVTSASSFGENADVAETCLGVKRQLEVLQAENGLLKKAVEDLRLEFSSGEPKSDYGKFIEAGQSKSDRRSYGGERKSSSSSEFGGKGKEGDVNE</sequence>
<keyword evidence="3" id="KW-1185">Reference proteome</keyword>
<gene>
    <name evidence="2" type="ORF">RJ641_027289</name>
</gene>
<feature type="compositionally biased region" description="Basic and acidic residues" evidence="1">
    <location>
        <begin position="315"/>
        <end position="327"/>
    </location>
</feature>
<evidence type="ECO:0000313" key="2">
    <source>
        <dbReference type="EMBL" id="KAK6941912.1"/>
    </source>
</evidence>
<dbReference type="EMBL" id="JBAMMX010000004">
    <property type="protein sequence ID" value="KAK6941912.1"/>
    <property type="molecule type" value="Genomic_DNA"/>
</dbReference>
<proteinExistence type="predicted"/>
<dbReference type="AlphaFoldDB" id="A0AAN8ZLH9"/>